<evidence type="ECO:0000256" key="2">
    <source>
        <dbReference type="SAM" id="MobiDB-lite"/>
    </source>
</evidence>
<dbReference type="AlphaFoldDB" id="D3BGJ8"/>
<accession>D3BGJ8</accession>
<dbReference type="Proteomes" id="UP000001396">
    <property type="component" value="Unassembled WGS sequence"/>
</dbReference>
<evidence type="ECO:0000256" key="1">
    <source>
        <dbReference type="SAM" id="Coils"/>
    </source>
</evidence>
<evidence type="ECO:0000313" key="4">
    <source>
        <dbReference type="Proteomes" id="UP000001396"/>
    </source>
</evidence>
<dbReference type="RefSeq" id="XP_020431353.1">
    <property type="nucleotide sequence ID" value="XM_020578484.1"/>
</dbReference>
<comment type="caution">
    <text evidence="3">The sequence shown here is derived from an EMBL/GenBank/DDBJ whole genome shotgun (WGS) entry which is preliminary data.</text>
</comment>
<name>D3BGJ8_HETP5</name>
<evidence type="ECO:0000313" key="3">
    <source>
        <dbReference type="EMBL" id="EFA79232.1"/>
    </source>
</evidence>
<proteinExistence type="predicted"/>
<sequence length="132" mass="15442">MAIQAIESMKWQKKSEESWKQLESHRKRVEDDQHYHNQCNTDKADMSRIHNELSKLQEEHQRVKRDFDQYIYENEVINSKYEELKSRFDHQNNNNNLEEPPIGGGGGGGKKSNIPNVNKEPPVGLDTAKEHN</sequence>
<keyword evidence="1" id="KW-0175">Coiled coil</keyword>
<feature type="compositionally biased region" description="Low complexity" evidence="2">
    <location>
        <begin position="92"/>
        <end position="101"/>
    </location>
</feature>
<gene>
    <name evidence="3" type="ORF">PPL_07650</name>
</gene>
<feature type="coiled-coil region" evidence="1">
    <location>
        <begin position="46"/>
        <end position="73"/>
    </location>
</feature>
<organism evidence="3 4">
    <name type="scientific">Heterostelium pallidum (strain ATCC 26659 / Pp 5 / PN500)</name>
    <name type="common">Cellular slime mold</name>
    <name type="synonym">Polysphondylium pallidum</name>
    <dbReference type="NCBI Taxonomy" id="670386"/>
    <lineage>
        <taxon>Eukaryota</taxon>
        <taxon>Amoebozoa</taxon>
        <taxon>Evosea</taxon>
        <taxon>Eumycetozoa</taxon>
        <taxon>Dictyostelia</taxon>
        <taxon>Acytosteliales</taxon>
        <taxon>Acytosteliaceae</taxon>
        <taxon>Heterostelium</taxon>
    </lineage>
</organism>
<dbReference type="EMBL" id="ADBJ01000035">
    <property type="protein sequence ID" value="EFA79232.1"/>
    <property type="molecule type" value="Genomic_DNA"/>
</dbReference>
<keyword evidence="4" id="KW-1185">Reference proteome</keyword>
<reference evidence="3 4" key="1">
    <citation type="journal article" date="2011" name="Genome Res.">
        <title>Phylogeny-wide analysis of social amoeba genomes highlights ancient origins for complex intercellular communication.</title>
        <authorList>
            <person name="Heidel A.J."/>
            <person name="Lawal H.M."/>
            <person name="Felder M."/>
            <person name="Schilde C."/>
            <person name="Helps N.R."/>
            <person name="Tunggal B."/>
            <person name="Rivero F."/>
            <person name="John U."/>
            <person name="Schleicher M."/>
            <person name="Eichinger L."/>
            <person name="Platzer M."/>
            <person name="Noegel A.A."/>
            <person name="Schaap P."/>
            <person name="Gloeckner G."/>
        </authorList>
    </citation>
    <scope>NUCLEOTIDE SEQUENCE [LARGE SCALE GENOMIC DNA]</scope>
    <source>
        <strain evidence="4">ATCC 26659 / Pp 5 / PN500</strain>
    </source>
</reference>
<feature type="region of interest" description="Disordered" evidence="2">
    <location>
        <begin position="87"/>
        <end position="132"/>
    </location>
</feature>
<protein>
    <submittedName>
        <fullName evidence="3">Uncharacterized protein</fullName>
    </submittedName>
</protein>
<dbReference type="InParanoid" id="D3BGJ8"/>
<dbReference type="GeneID" id="31363131"/>